<evidence type="ECO:0000256" key="1">
    <source>
        <dbReference type="SAM" id="Phobius"/>
    </source>
</evidence>
<accession>A0A382SU90</accession>
<reference evidence="2" key="1">
    <citation type="submission" date="2018-05" db="EMBL/GenBank/DDBJ databases">
        <authorList>
            <person name="Lanie J.A."/>
            <person name="Ng W.-L."/>
            <person name="Kazmierczak K.M."/>
            <person name="Andrzejewski T.M."/>
            <person name="Davidsen T.M."/>
            <person name="Wayne K.J."/>
            <person name="Tettelin H."/>
            <person name="Glass J.I."/>
            <person name="Rusch D."/>
            <person name="Podicherti R."/>
            <person name="Tsui H.-C.T."/>
            <person name="Winkler M.E."/>
        </authorList>
    </citation>
    <scope>NUCLEOTIDE SEQUENCE</scope>
</reference>
<dbReference type="EMBL" id="UINC01131648">
    <property type="protein sequence ID" value="SVD13480.1"/>
    <property type="molecule type" value="Genomic_DNA"/>
</dbReference>
<proteinExistence type="predicted"/>
<keyword evidence="1" id="KW-0812">Transmembrane</keyword>
<name>A0A382SU90_9ZZZZ</name>
<organism evidence="2">
    <name type="scientific">marine metagenome</name>
    <dbReference type="NCBI Taxonomy" id="408172"/>
    <lineage>
        <taxon>unclassified sequences</taxon>
        <taxon>metagenomes</taxon>
        <taxon>ecological metagenomes</taxon>
    </lineage>
</organism>
<sequence>MTDFNNEPKQEPDLSIYDPDCAIYSPQVIEEWKRTVDTTPEYNDQYVSSLITLVQYCHEKNKKDPDSKEYCLRNIISYSFFFGLGITIFEKKFAQQIISGLSEGWSRRILFWLHQIKLSKQEDNSQLWNHTINVITESAGSAWPEMIGPDSNEELIKQSAPIAGFTPAIRLGLNDPDFAGKLFEGATDERKKCDDENIVKRINWMKAFILNSKSQEEASKYN</sequence>
<keyword evidence="1" id="KW-0472">Membrane</keyword>
<protein>
    <submittedName>
        <fullName evidence="2">Uncharacterized protein</fullName>
    </submittedName>
</protein>
<evidence type="ECO:0000313" key="2">
    <source>
        <dbReference type="EMBL" id="SVD13480.1"/>
    </source>
</evidence>
<dbReference type="AlphaFoldDB" id="A0A382SU90"/>
<feature type="transmembrane region" description="Helical" evidence="1">
    <location>
        <begin position="70"/>
        <end position="89"/>
    </location>
</feature>
<keyword evidence="1" id="KW-1133">Transmembrane helix</keyword>
<gene>
    <name evidence="2" type="ORF">METZ01_LOCUS366334</name>
</gene>